<proteinExistence type="predicted"/>
<dbReference type="EMBL" id="CP133720">
    <property type="protein sequence ID" value="WMW80198.1"/>
    <property type="molecule type" value="Genomic_DNA"/>
</dbReference>
<sequence length="284" mass="32083">MMRKIILGIIVLGLALLAFNWKPLSRLYSEKFSAESLQAKHAPNAAEMALPTVELAIKDLFGLDPQTGAVLTKRDELTRLWFNYSFELKGTLYYAVFLKTYRSQGEEATDASIVRCHGCAPQISIVTYKNQGANWVKLAAQKYLGELGSWGDIETPKSFEFLHLSEKNRVLLIDTSWQGQGLNTWGKALFGFTDEKWSRLGTIETGGDNQDHCIAPTDKEENRIDLAFPCYSYVGQIQLLQTKPTEFPELSVIFSGTRLADNLQIKPAENQKYHYVKGKYVIKE</sequence>
<organism evidence="1 2">
    <name type="scientific">Undibacterium cyanobacteriorum</name>
    <dbReference type="NCBI Taxonomy" id="3073561"/>
    <lineage>
        <taxon>Bacteria</taxon>
        <taxon>Pseudomonadati</taxon>
        <taxon>Pseudomonadota</taxon>
        <taxon>Betaproteobacteria</taxon>
        <taxon>Burkholderiales</taxon>
        <taxon>Oxalobacteraceae</taxon>
        <taxon>Undibacterium</taxon>
    </lineage>
</organism>
<dbReference type="RefSeq" id="WP_309481691.1">
    <property type="nucleotide sequence ID" value="NZ_CP133720.1"/>
</dbReference>
<keyword evidence="2" id="KW-1185">Reference proteome</keyword>
<reference evidence="1" key="1">
    <citation type="submission" date="2023-09" db="EMBL/GenBank/DDBJ databases">
        <title>Undibacterium sp. 20NA77.5 isolated from freshwater.</title>
        <authorList>
            <person name="Le V."/>
            <person name="Ko S.-R."/>
            <person name="Ahn C.-Y."/>
            <person name="Oh H.-M."/>
        </authorList>
    </citation>
    <scope>NUCLEOTIDE SEQUENCE</scope>
    <source>
        <strain evidence="1">20NA77.5</strain>
    </source>
</reference>
<evidence type="ECO:0000313" key="1">
    <source>
        <dbReference type="EMBL" id="WMW80198.1"/>
    </source>
</evidence>
<dbReference type="Proteomes" id="UP001181355">
    <property type="component" value="Chromosome"/>
</dbReference>
<gene>
    <name evidence="1" type="ORF">RF679_16315</name>
</gene>
<accession>A0ABY9RG50</accession>
<name>A0ABY9RG50_9BURK</name>
<evidence type="ECO:0000313" key="2">
    <source>
        <dbReference type="Proteomes" id="UP001181355"/>
    </source>
</evidence>
<protein>
    <submittedName>
        <fullName evidence="1">Uncharacterized protein</fullName>
    </submittedName>
</protein>